<name>A0A4Z0QF92_9BACT</name>
<keyword evidence="2" id="KW-1185">Reference proteome</keyword>
<comment type="caution">
    <text evidence="1">The sequence shown here is derived from an EMBL/GenBank/DDBJ whole genome shotgun (WGS) entry which is preliminary data.</text>
</comment>
<dbReference type="RefSeq" id="WP_135391488.1">
    <property type="nucleotide sequence ID" value="NZ_SRMB01000001.1"/>
</dbReference>
<proteinExistence type="predicted"/>
<accession>A0A4Z0QF92</accession>
<dbReference type="AlphaFoldDB" id="A0A4Z0QF92"/>
<dbReference type="Proteomes" id="UP000298471">
    <property type="component" value="Unassembled WGS sequence"/>
</dbReference>
<reference evidence="1 2" key="1">
    <citation type="submission" date="2019-04" db="EMBL/GenBank/DDBJ databases">
        <authorList>
            <person name="Feng G."/>
            <person name="Zhang J."/>
            <person name="Zhu H."/>
        </authorList>
    </citation>
    <scope>NUCLEOTIDE SEQUENCE [LARGE SCALE GENOMIC DNA]</scope>
    <source>
        <strain evidence="1 2">9PBR-1</strain>
    </source>
</reference>
<evidence type="ECO:0000313" key="1">
    <source>
        <dbReference type="EMBL" id="TGE28116.1"/>
    </source>
</evidence>
<evidence type="ECO:0000313" key="2">
    <source>
        <dbReference type="Proteomes" id="UP000298471"/>
    </source>
</evidence>
<organism evidence="1 2">
    <name type="scientific">Hymenobacter metallicola</name>
    <dbReference type="NCBI Taxonomy" id="2563114"/>
    <lineage>
        <taxon>Bacteria</taxon>
        <taxon>Pseudomonadati</taxon>
        <taxon>Bacteroidota</taxon>
        <taxon>Cytophagia</taxon>
        <taxon>Cytophagales</taxon>
        <taxon>Hymenobacteraceae</taxon>
        <taxon>Hymenobacter</taxon>
    </lineage>
</organism>
<dbReference type="EMBL" id="SRMB01000001">
    <property type="protein sequence ID" value="TGE28116.1"/>
    <property type="molecule type" value="Genomic_DNA"/>
</dbReference>
<sequence>MKGFIEVSYDNGKKRAAIAISSVITIKDTAKGETSITLFETSLGGESVTLRVNHTYDEIMARVSEAV</sequence>
<gene>
    <name evidence="1" type="ORF">E5K02_01230</name>
</gene>
<protein>
    <submittedName>
        <fullName evidence="1">Uncharacterized protein</fullName>
    </submittedName>
</protein>